<proteinExistence type="predicted"/>
<dbReference type="EMBL" id="FRBU01000018">
    <property type="protein sequence ID" value="SHL94190.1"/>
    <property type="molecule type" value="Genomic_DNA"/>
</dbReference>
<evidence type="ECO:0000313" key="2">
    <source>
        <dbReference type="Proteomes" id="UP000184260"/>
    </source>
</evidence>
<sequence length="288" mass="31394">MRKIIKTLVFVISITTFLTSCTNDDREITVETLDANKDAKRIADIVNSGTEGIPYLEGSKLFKKSEDNFEIHLPKDVFFLASELDSNGNVNHRRILEISDASVTCSCTKGSGCSPVKAQGEYYCVMNSGCTTCSMSTARVGTKKNIKILGIIDYNMGVSFVSETKSLLTSSKSKIISKSISEHFLNKPEVKQALLEFYSVIYDKKIPSFITENKNAPSGYSFSKVNLFGNEIMVPVQSNSFSRELGISDIDDAAVTCSCSSGSGCVKKSFMGAKYCDAGSCTKCTLND</sequence>
<accession>A0A1M7ER76</accession>
<dbReference type="OrthoDB" id="9946343at2"/>
<keyword evidence="2" id="KW-1185">Reference proteome</keyword>
<protein>
    <submittedName>
        <fullName evidence="1">Uncharacterized protein</fullName>
    </submittedName>
</protein>
<name>A0A1M7ER76_9FLAO</name>
<reference evidence="2" key="1">
    <citation type="submission" date="2016-11" db="EMBL/GenBank/DDBJ databases">
        <authorList>
            <person name="Varghese N."/>
            <person name="Submissions S."/>
        </authorList>
    </citation>
    <scope>NUCLEOTIDE SEQUENCE [LARGE SCALE GENOMIC DNA]</scope>
    <source>
        <strain evidence="2">DSM 3661</strain>
    </source>
</reference>
<dbReference type="Proteomes" id="UP000184260">
    <property type="component" value="Unassembled WGS sequence"/>
</dbReference>
<gene>
    <name evidence="1" type="ORF">SAMN05443669_10184</name>
</gene>
<dbReference type="RefSeq" id="WP_073353456.1">
    <property type="nucleotide sequence ID" value="NZ_FRBU01000018.1"/>
</dbReference>
<dbReference type="PROSITE" id="PS51257">
    <property type="entry name" value="PROKAR_LIPOPROTEIN"/>
    <property type="match status" value="1"/>
</dbReference>
<dbReference type="STRING" id="69322.SAMN05443669_10184"/>
<organism evidence="1 2">
    <name type="scientific">Flavobacterium xanthum</name>
    <dbReference type="NCBI Taxonomy" id="69322"/>
    <lineage>
        <taxon>Bacteria</taxon>
        <taxon>Pseudomonadati</taxon>
        <taxon>Bacteroidota</taxon>
        <taxon>Flavobacteriia</taxon>
        <taxon>Flavobacteriales</taxon>
        <taxon>Flavobacteriaceae</taxon>
        <taxon>Flavobacterium</taxon>
    </lineage>
</organism>
<evidence type="ECO:0000313" key="1">
    <source>
        <dbReference type="EMBL" id="SHL94190.1"/>
    </source>
</evidence>
<dbReference type="AlphaFoldDB" id="A0A1M7ER76"/>